<dbReference type="GO" id="GO:0000338">
    <property type="term" value="P:protein deneddylation"/>
    <property type="evidence" value="ECO:0007669"/>
    <property type="project" value="EnsemblFungi"/>
</dbReference>
<dbReference type="GO" id="GO:0043161">
    <property type="term" value="P:proteasome-mediated ubiquitin-dependent protein catabolic process"/>
    <property type="evidence" value="ECO:0007669"/>
    <property type="project" value="EnsemblFungi"/>
</dbReference>
<evidence type="ECO:0000256" key="2">
    <source>
        <dbReference type="ARBA" id="ARBA00022942"/>
    </source>
</evidence>
<evidence type="ECO:0000259" key="3">
    <source>
        <dbReference type="PROSITE" id="PS50250"/>
    </source>
</evidence>
<dbReference type="InterPro" id="IPR036388">
    <property type="entry name" value="WH-like_DNA-bd_sf"/>
</dbReference>
<dbReference type="PANTHER" id="PTHR10855:SF1">
    <property type="entry name" value="26S PROTEASOME NON-ATPASE REGULATORY SUBUNIT 12"/>
    <property type="match status" value="1"/>
</dbReference>
<gene>
    <name evidence="4" type="ORF">CONCODRAFT_33953</name>
</gene>
<dbReference type="InterPro" id="IPR054559">
    <property type="entry name" value="PSMD12-CSN4-like_N"/>
</dbReference>
<evidence type="ECO:0000313" key="5">
    <source>
        <dbReference type="Proteomes" id="UP000070444"/>
    </source>
</evidence>
<feature type="domain" description="PCI" evidence="3">
    <location>
        <begin position="224"/>
        <end position="399"/>
    </location>
</feature>
<dbReference type="SUPFAM" id="SSF46785">
    <property type="entry name" value="Winged helix' DNA-binding domain"/>
    <property type="match status" value="1"/>
</dbReference>
<evidence type="ECO:0000313" key="4">
    <source>
        <dbReference type="EMBL" id="KXN75071.1"/>
    </source>
</evidence>
<dbReference type="InterPro" id="IPR000717">
    <property type="entry name" value="PCI_dom"/>
</dbReference>
<dbReference type="OrthoDB" id="268763at2759"/>
<sequence length="438" mass="50730">MEKDYSNEVDQLLTQVQPLVQGGQIEQALEKILSLEKQTRNGADLASTTKLLVASVEITRGAKLWARLNEIVILLSKKHGQLKQAIVSMVQKAMSYLDETPDMETKLQLINTLRQVTEGKIFVEVERARVTLYLAKIHENEGKISEAADILQELQVETFGSMEKREKTEFLLEQMRLCLANGDYVRTLIISRKIGLNFFKNEENHDLKLRFYELMIQYASHENNYLDISKHYLEVYHTPSVQADDVKKKQALEQALIYVMLSPYDNEQSDLIHRIMQDPYLEKSPQHKELGTSFTTIELIRWPSLQELYGKSLLSIDPFVRGTEQGAKRWDDLHSRVIEHNIRVIEKYYTRITLKRMTELLDLDLDQTEDVLAKLVVSKTIYAKIDRPSGIVNFQAPKDANTILNEWTHDINKLLSLVEKTNHLIAKEEMVHKIVVRK</sequence>
<dbReference type="GO" id="GO:0034515">
    <property type="term" value="C:proteasome storage granule"/>
    <property type="evidence" value="ECO:0007669"/>
    <property type="project" value="EnsemblFungi"/>
</dbReference>
<dbReference type="OMA" id="AENEMFK"/>
<accession>A0A137PJF6</accession>
<comment type="similarity">
    <text evidence="1">Belongs to the proteasome subunit p55 family.</text>
</comment>
<keyword evidence="2" id="KW-0647">Proteasome</keyword>
<dbReference type="EMBL" id="KQ964418">
    <property type="protein sequence ID" value="KXN75071.1"/>
    <property type="molecule type" value="Genomic_DNA"/>
</dbReference>
<name>A0A137PJF6_CONC2</name>
<evidence type="ECO:0000256" key="1">
    <source>
        <dbReference type="ARBA" id="ARBA00006397"/>
    </source>
</evidence>
<dbReference type="PROSITE" id="PS50250">
    <property type="entry name" value="PCI"/>
    <property type="match status" value="1"/>
</dbReference>
<dbReference type="Pfam" id="PF18098">
    <property type="entry name" value="RPN5_C"/>
    <property type="match status" value="1"/>
</dbReference>
<dbReference type="AlphaFoldDB" id="A0A137PJF6"/>
<reference evidence="4 5" key="1">
    <citation type="journal article" date="2015" name="Genome Biol. Evol.">
        <title>Phylogenomic analyses indicate that early fungi evolved digesting cell walls of algal ancestors of land plants.</title>
        <authorList>
            <person name="Chang Y."/>
            <person name="Wang S."/>
            <person name="Sekimoto S."/>
            <person name="Aerts A.L."/>
            <person name="Choi C."/>
            <person name="Clum A."/>
            <person name="LaButti K.M."/>
            <person name="Lindquist E.A."/>
            <person name="Yee Ngan C."/>
            <person name="Ohm R.A."/>
            <person name="Salamov A.A."/>
            <person name="Grigoriev I.V."/>
            <person name="Spatafora J.W."/>
            <person name="Berbee M.L."/>
        </authorList>
    </citation>
    <scope>NUCLEOTIDE SEQUENCE [LARGE SCALE GENOMIC DNA]</scope>
    <source>
        <strain evidence="4 5">NRRL 28638</strain>
    </source>
</reference>
<dbReference type="GO" id="GO:0008180">
    <property type="term" value="C:COP9 signalosome"/>
    <property type="evidence" value="ECO:0007669"/>
    <property type="project" value="EnsemblFungi"/>
</dbReference>
<dbReference type="PANTHER" id="PTHR10855">
    <property type="entry name" value="26S PROTEASOME NON-ATPASE REGULATORY SUBUNIT 12/COP9 SIGNALOSOME COMPLEX SUBUNIT 4"/>
    <property type="match status" value="1"/>
</dbReference>
<proteinExistence type="inferred from homology"/>
<dbReference type="Pfam" id="PF01399">
    <property type="entry name" value="PCI"/>
    <property type="match status" value="1"/>
</dbReference>
<protein>
    <recommendedName>
        <fullName evidence="3">PCI domain-containing protein</fullName>
    </recommendedName>
</protein>
<dbReference type="InterPro" id="IPR040134">
    <property type="entry name" value="PSMD12/CSN4"/>
</dbReference>
<dbReference type="Pfam" id="PF22241">
    <property type="entry name" value="PSMD12-CSN4_N"/>
    <property type="match status" value="1"/>
</dbReference>
<dbReference type="GO" id="GO:0008541">
    <property type="term" value="C:proteasome regulatory particle, lid subcomplex"/>
    <property type="evidence" value="ECO:0007669"/>
    <property type="project" value="EnsemblFungi"/>
</dbReference>
<dbReference type="SMART" id="SM00088">
    <property type="entry name" value="PINT"/>
    <property type="match status" value="1"/>
</dbReference>
<dbReference type="STRING" id="796925.A0A137PJF6"/>
<keyword evidence="5" id="KW-1185">Reference proteome</keyword>
<dbReference type="Gene3D" id="1.10.10.10">
    <property type="entry name" value="Winged helix-like DNA-binding domain superfamily/Winged helix DNA-binding domain"/>
    <property type="match status" value="1"/>
</dbReference>
<dbReference type="Proteomes" id="UP000070444">
    <property type="component" value="Unassembled WGS sequence"/>
</dbReference>
<organism evidence="4 5">
    <name type="scientific">Conidiobolus coronatus (strain ATCC 28846 / CBS 209.66 / NRRL 28638)</name>
    <name type="common">Delacroixia coronata</name>
    <dbReference type="NCBI Taxonomy" id="796925"/>
    <lineage>
        <taxon>Eukaryota</taxon>
        <taxon>Fungi</taxon>
        <taxon>Fungi incertae sedis</taxon>
        <taxon>Zoopagomycota</taxon>
        <taxon>Entomophthoromycotina</taxon>
        <taxon>Entomophthoromycetes</taxon>
        <taxon>Entomophthorales</taxon>
        <taxon>Ancylistaceae</taxon>
        <taxon>Conidiobolus</taxon>
    </lineage>
</organism>
<dbReference type="FunFam" id="1.10.10.10:FF:000070">
    <property type="entry name" value="26S proteasome non-ATPase regulatory subunit 12"/>
    <property type="match status" value="1"/>
</dbReference>
<dbReference type="InterPro" id="IPR036390">
    <property type="entry name" value="WH_DNA-bd_sf"/>
</dbReference>
<dbReference type="InterPro" id="IPR040896">
    <property type="entry name" value="RPN5_C"/>
</dbReference>